<dbReference type="KEGG" id="tpx:Turpa_1434"/>
<name>I4B475_TURPD</name>
<dbReference type="InterPro" id="IPR023606">
    <property type="entry name" value="CoA-Trfase_III_dom_1_sf"/>
</dbReference>
<dbReference type="Proteomes" id="UP000006048">
    <property type="component" value="Chromosome"/>
</dbReference>
<sequence length="399" mass="43861">MKMENGPLTGVKVLDLSLLLPGPLCSQHLADMGAEVIKVENPRMGDLTRYMSTKVTKGDFAESGIFLQLNRNKSSITVNIKREGGREVIMRLLKDCDILLEGFRPDTLNELGIGYEQLKQKFPRLIYCAISGYGATGRYKEHAGHDANYIARAGLLALNGEKGGPPVVPGFQVADIAGGTLTALAGILAALYAREKTGKGQFVDVSMQDGAVPFLSLNLGEYIATKKEPERGNDMLSGMLPNYRVYETKDGKYVMLAALEEKFFQTFLRQIDREDILKNMPRDASGFEAAIKEMTAIFKSKTYAEWAPLFENEDSCFSGLSSLAEVLEDGHLRDRGMVREIDHPKLGKVPVIGSPFHFSETPVSYRSAPPEQGAHTDAVLKAAGFTDAELEQLKKDKCI</sequence>
<dbReference type="SUPFAM" id="SSF89796">
    <property type="entry name" value="CoA-transferase family III (CaiB/BaiF)"/>
    <property type="match status" value="1"/>
</dbReference>
<dbReference type="STRING" id="869212.Turpa_1434"/>
<dbReference type="GO" id="GO:0003824">
    <property type="term" value="F:catalytic activity"/>
    <property type="evidence" value="ECO:0007669"/>
    <property type="project" value="InterPro"/>
</dbReference>
<evidence type="ECO:0000313" key="1">
    <source>
        <dbReference type="EMBL" id="AFM12082.1"/>
    </source>
</evidence>
<proteinExistence type="predicted"/>
<dbReference type="EMBL" id="CP002959">
    <property type="protein sequence ID" value="AFM12082.1"/>
    <property type="molecule type" value="Genomic_DNA"/>
</dbReference>
<dbReference type="RefSeq" id="WP_014802596.1">
    <property type="nucleotide sequence ID" value="NC_018020.1"/>
</dbReference>
<protein>
    <submittedName>
        <fullName evidence="1">L-carnitine dehydratase/bile acid-inducible protein F</fullName>
    </submittedName>
</protein>
<dbReference type="PANTHER" id="PTHR48228">
    <property type="entry name" value="SUCCINYL-COA--D-CITRAMALATE COA-TRANSFERASE"/>
    <property type="match status" value="1"/>
</dbReference>
<dbReference type="Gene3D" id="3.30.1540.10">
    <property type="entry name" value="formyl-coa transferase, domain 3"/>
    <property type="match status" value="1"/>
</dbReference>
<evidence type="ECO:0000313" key="2">
    <source>
        <dbReference type="Proteomes" id="UP000006048"/>
    </source>
</evidence>
<dbReference type="AlphaFoldDB" id="I4B475"/>
<gene>
    <name evidence="1" type="ordered locus">Turpa_1434</name>
</gene>
<dbReference type="HOGENOM" id="CLU_033975_0_1_12"/>
<dbReference type="PATRIC" id="fig|869212.3.peg.1422"/>
<reference evidence="1 2" key="1">
    <citation type="submission" date="2012-06" db="EMBL/GenBank/DDBJ databases">
        <title>The complete chromosome of genome of Turneriella parva DSM 21527.</title>
        <authorList>
            <consortium name="US DOE Joint Genome Institute (JGI-PGF)"/>
            <person name="Lucas S."/>
            <person name="Han J."/>
            <person name="Lapidus A."/>
            <person name="Bruce D."/>
            <person name="Goodwin L."/>
            <person name="Pitluck S."/>
            <person name="Peters L."/>
            <person name="Kyrpides N."/>
            <person name="Mavromatis K."/>
            <person name="Ivanova N."/>
            <person name="Mikhailova N."/>
            <person name="Chertkov O."/>
            <person name="Detter J.C."/>
            <person name="Tapia R."/>
            <person name="Han C."/>
            <person name="Land M."/>
            <person name="Hauser L."/>
            <person name="Markowitz V."/>
            <person name="Cheng J.-F."/>
            <person name="Hugenholtz P."/>
            <person name="Woyke T."/>
            <person name="Wu D."/>
            <person name="Gronow S."/>
            <person name="Wellnitz S."/>
            <person name="Brambilla E."/>
            <person name="Klenk H.-P."/>
            <person name="Eisen J.A."/>
        </authorList>
    </citation>
    <scope>NUCLEOTIDE SEQUENCE [LARGE SCALE GENOMIC DNA]</scope>
    <source>
        <strain evidence="2">ATCC BAA-1111 / DSM 21527 / NCTC 11395 / H</strain>
    </source>
</reference>
<dbReference type="InterPro" id="IPR003673">
    <property type="entry name" value="CoA-Trfase_fam_III"/>
</dbReference>
<dbReference type="InterPro" id="IPR050509">
    <property type="entry name" value="CoA-transferase_III"/>
</dbReference>
<dbReference type="Pfam" id="PF02515">
    <property type="entry name" value="CoA_transf_3"/>
    <property type="match status" value="1"/>
</dbReference>
<accession>I4B475</accession>
<dbReference type="PANTHER" id="PTHR48228:SF5">
    <property type="entry name" value="ALPHA-METHYLACYL-COA RACEMASE"/>
    <property type="match status" value="1"/>
</dbReference>
<organism evidence="1 2">
    <name type="scientific">Turneriella parva (strain ATCC BAA-1111 / DSM 21527 / NCTC 11395 / H)</name>
    <name type="common">Leptospira parva</name>
    <dbReference type="NCBI Taxonomy" id="869212"/>
    <lineage>
        <taxon>Bacteria</taxon>
        <taxon>Pseudomonadati</taxon>
        <taxon>Spirochaetota</taxon>
        <taxon>Spirochaetia</taxon>
        <taxon>Leptospirales</taxon>
        <taxon>Leptospiraceae</taxon>
        <taxon>Turneriella</taxon>
    </lineage>
</organism>
<dbReference type="Gene3D" id="3.40.50.10540">
    <property type="entry name" value="Crotonobetainyl-coa:carnitine coa-transferase, domain 1"/>
    <property type="match status" value="1"/>
</dbReference>
<dbReference type="InterPro" id="IPR044855">
    <property type="entry name" value="CoA-Trfase_III_dom3_sf"/>
</dbReference>
<keyword evidence="2" id="KW-1185">Reference proteome</keyword>